<dbReference type="GO" id="GO:0019776">
    <property type="term" value="F:Atg8-family ligase activity"/>
    <property type="evidence" value="ECO:0007669"/>
    <property type="project" value="TreeGrafter"/>
</dbReference>
<dbReference type="GO" id="GO:0005776">
    <property type="term" value="C:autophagosome"/>
    <property type="evidence" value="ECO:0007669"/>
    <property type="project" value="TreeGrafter"/>
</dbReference>
<feature type="domain" description="Autophagy protein ATG5 alpha-helical bundle region" evidence="7">
    <location>
        <begin position="134"/>
        <end position="186"/>
    </location>
</feature>
<dbReference type="InterPro" id="IPR048939">
    <property type="entry name" value="ATG5_UblA"/>
</dbReference>
<dbReference type="AlphaFoldDB" id="A0A507BHU0"/>
<accession>A0A507BHU0</accession>
<dbReference type="GO" id="GO:0006995">
    <property type="term" value="P:cellular response to nitrogen starvation"/>
    <property type="evidence" value="ECO:0007669"/>
    <property type="project" value="TreeGrafter"/>
</dbReference>
<comment type="subcellular location">
    <subcellularLocation>
        <location evidence="1">Preautophagosomal structure membrane</location>
        <topology evidence="1">Peripheral membrane protein</topology>
    </subcellularLocation>
</comment>
<proteinExistence type="inferred from homology"/>
<feature type="compositionally biased region" description="Low complexity" evidence="6">
    <location>
        <begin position="1"/>
        <end position="23"/>
    </location>
</feature>
<dbReference type="EMBL" id="SKBQ01000015">
    <property type="protein sequence ID" value="TPX16939.1"/>
    <property type="molecule type" value="Genomic_DNA"/>
</dbReference>
<keyword evidence="3" id="KW-1017">Isopeptide bond</keyword>
<comment type="similarity">
    <text evidence="2">Belongs to the ATG5 family.</text>
</comment>
<gene>
    <name evidence="9" type="ORF">E0L32_003501</name>
</gene>
<dbReference type="InParanoid" id="A0A507BHU0"/>
<evidence type="ECO:0000256" key="2">
    <source>
        <dbReference type="ARBA" id="ARBA00006910"/>
    </source>
</evidence>
<evidence type="ECO:0000256" key="3">
    <source>
        <dbReference type="ARBA" id="ARBA00022499"/>
    </source>
</evidence>
<evidence type="ECO:0000259" key="8">
    <source>
        <dbReference type="Pfam" id="PF20638"/>
    </source>
</evidence>
<name>A0A507BHU0_9PEZI</name>
<dbReference type="InterPro" id="IPR007239">
    <property type="entry name" value="Atg5"/>
</dbReference>
<keyword evidence="10" id="KW-1185">Reference proteome</keyword>
<evidence type="ECO:0000313" key="9">
    <source>
        <dbReference type="EMBL" id="TPX16939.1"/>
    </source>
</evidence>
<dbReference type="Proteomes" id="UP000319257">
    <property type="component" value="Unassembled WGS sequence"/>
</dbReference>
<dbReference type="PANTHER" id="PTHR13040">
    <property type="entry name" value="AUTOPHAGY PROTEIN 5"/>
    <property type="match status" value="1"/>
</dbReference>
<dbReference type="InterPro" id="IPR042527">
    <property type="entry name" value="Atg5_UblA_dom_sf"/>
</dbReference>
<dbReference type="Gene3D" id="1.10.246.190">
    <property type="entry name" value="Autophagy protein Apg5, helix rich domain"/>
    <property type="match status" value="1"/>
</dbReference>
<dbReference type="GO" id="GO:0061908">
    <property type="term" value="C:phagophore"/>
    <property type="evidence" value="ECO:0007669"/>
    <property type="project" value="TreeGrafter"/>
</dbReference>
<dbReference type="GeneID" id="41970948"/>
<dbReference type="GO" id="GO:0000422">
    <property type="term" value="P:autophagy of mitochondrion"/>
    <property type="evidence" value="ECO:0007669"/>
    <property type="project" value="TreeGrafter"/>
</dbReference>
<dbReference type="GO" id="GO:0034274">
    <property type="term" value="C:Atg12-Atg5-Atg16 complex"/>
    <property type="evidence" value="ECO:0007669"/>
    <property type="project" value="TreeGrafter"/>
</dbReference>
<feature type="domain" description="Autophagy protein ATG5 UblA" evidence="8">
    <location>
        <begin position="60"/>
        <end position="124"/>
    </location>
</feature>
<evidence type="ECO:0000313" key="10">
    <source>
        <dbReference type="Proteomes" id="UP000319257"/>
    </source>
</evidence>
<feature type="region of interest" description="Disordered" evidence="6">
    <location>
        <begin position="273"/>
        <end position="305"/>
    </location>
</feature>
<feature type="compositionally biased region" description="Low complexity" evidence="6">
    <location>
        <begin position="273"/>
        <end position="297"/>
    </location>
</feature>
<dbReference type="InterPro" id="IPR048940">
    <property type="entry name" value="ATG5_HBR"/>
</dbReference>
<evidence type="ECO:0000256" key="4">
    <source>
        <dbReference type="ARBA" id="ARBA00022843"/>
    </source>
</evidence>
<dbReference type="GO" id="GO:0034727">
    <property type="term" value="P:piecemeal microautophagy of the nucleus"/>
    <property type="evidence" value="ECO:0007669"/>
    <property type="project" value="TreeGrafter"/>
</dbReference>
<dbReference type="Pfam" id="PF20638">
    <property type="entry name" value="ATG5_UblA"/>
    <property type="match status" value="1"/>
</dbReference>
<evidence type="ECO:0000256" key="6">
    <source>
        <dbReference type="SAM" id="MobiDB-lite"/>
    </source>
</evidence>
<organism evidence="9 10">
    <name type="scientific">Thyridium curvatum</name>
    <dbReference type="NCBI Taxonomy" id="1093900"/>
    <lineage>
        <taxon>Eukaryota</taxon>
        <taxon>Fungi</taxon>
        <taxon>Dikarya</taxon>
        <taxon>Ascomycota</taxon>
        <taxon>Pezizomycotina</taxon>
        <taxon>Sordariomycetes</taxon>
        <taxon>Sordariomycetidae</taxon>
        <taxon>Thyridiales</taxon>
        <taxon>Thyridiaceae</taxon>
        <taxon>Thyridium</taxon>
    </lineage>
</organism>
<dbReference type="RefSeq" id="XP_030998650.1">
    <property type="nucleotide sequence ID" value="XM_031137809.1"/>
</dbReference>
<protein>
    <submittedName>
        <fullName evidence="9">Uncharacterized protein</fullName>
    </submittedName>
</protein>
<comment type="caution">
    <text evidence="9">The sequence shown here is derived from an EMBL/GenBank/DDBJ whole genome shotgun (WGS) entry which is preliminary data.</text>
</comment>
<sequence length="360" mass="37977">MASPSPSPHNNNLPSPASSSSSPAPHPSSAPAPVTTPATPASIPQTLWRLRVPLHITHPSRPNTPFVASVPRFSYLALLLPRLRAFFGADDCSSFHHEEVQLRNLPVGLLVDMHRPQLPWRLVVGDGDEWHIGDTFLNGAKEADFVRNGNAKQIMGMSKEDTTALWNAVQDNDHASFARINTRLLNAPTALKHIPLRIYIPSPAPPTDGGGTTSPATAGEFKVMQVLVPPRVAANNRKPPSLLPFCLSIPSSVNLLIIADARGTNVCDENRQPAAAADAGPGPQDPPAGAVPQQPRPRAGRRRHARGARALLGAARGADARGRLPGRLGLSDCGAAVTNPKNSGREGGEAVAGFGQGCPV</sequence>
<dbReference type="OrthoDB" id="272162at2759"/>
<feature type="compositionally biased region" description="Low complexity" evidence="6">
    <location>
        <begin position="321"/>
        <end position="330"/>
    </location>
</feature>
<evidence type="ECO:0000256" key="1">
    <source>
        <dbReference type="ARBA" id="ARBA00004623"/>
    </source>
</evidence>
<dbReference type="GO" id="GO:0044233">
    <property type="term" value="C:mitochondria-associated endoplasmic reticulum membrane contact site"/>
    <property type="evidence" value="ECO:0007669"/>
    <property type="project" value="TreeGrafter"/>
</dbReference>
<evidence type="ECO:0000256" key="5">
    <source>
        <dbReference type="ARBA" id="ARBA00023006"/>
    </source>
</evidence>
<dbReference type="PANTHER" id="PTHR13040:SF2">
    <property type="entry name" value="AUTOPHAGY PROTEIN 5"/>
    <property type="match status" value="1"/>
</dbReference>
<feature type="region of interest" description="Disordered" evidence="6">
    <location>
        <begin position="321"/>
        <end position="360"/>
    </location>
</feature>
<evidence type="ECO:0000259" key="7">
    <source>
        <dbReference type="Pfam" id="PF20637"/>
    </source>
</evidence>
<keyword evidence="4" id="KW-0832">Ubl conjugation</keyword>
<dbReference type="GO" id="GO:0034045">
    <property type="term" value="C:phagophore assembly site membrane"/>
    <property type="evidence" value="ECO:0007669"/>
    <property type="project" value="UniProtKB-SubCell"/>
</dbReference>
<dbReference type="Gene3D" id="3.10.20.620">
    <property type="match status" value="1"/>
</dbReference>
<dbReference type="Pfam" id="PF20637">
    <property type="entry name" value="ATG5_HBR"/>
    <property type="match status" value="1"/>
</dbReference>
<dbReference type="InterPro" id="IPR042526">
    <property type="entry name" value="Atg5_HR"/>
</dbReference>
<reference evidence="9 10" key="1">
    <citation type="submission" date="2019-06" db="EMBL/GenBank/DDBJ databases">
        <title>Draft genome sequence of the filamentous fungus Phialemoniopsis curvata isolated from diesel fuel.</title>
        <authorList>
            <person name="Varaljay V.A."/>
            <person name="Lyon W.J."/>
            <person name="Crouch A.L."/>
            <person name="Drake C.E."/>
            <person name="Hollomon J.M."/>
            <person name="Nadeau L.J."/>
            <person name="Nunn H.S."/>
            <person name="Stevenson B.S."/>
            <person name="Bojanowski C.L."/>
            <person name="Crookes-Goodson W.J."/>
        </authorList>
    </citation>
    <scope>NUCLEOTIDE SEQUENCE [LARGE SCALE GENOMIC DNA]</scope>
    <source>
        <strain evidence="9 10">D216</strain>
    </source>
</reference>
<feature type="region of interest" description="Disordered" evidence="6">
    <location>
        <begin position="1"/>
        <end position="40"/>
    </location>
</feature>
<keyword evidence="5" id="KW-0072">Autophagy</keyword>
<dbReference type="STRING" id="1093900.A0A507BHU0"/>
<feature type="compositionally biased region" description="Low complexity" evidence="6">
    <location>
        <begin position="31"/>
        <end position="40"/>
    </location>
</feature>